<accession>A0AA47MM99</accession>
<dbReference type="SUPFAM" id="SSF50985">
    <property type="entry name" value="RCC1/BLIP-II"/>
    <property type="match status" value="2"/>
</dbReference>
<evidence type="ECO:0000256" key="3">
    <source>
        <dbReference type="ARBA" id="ARBA00022786"/>
    </source>
</evidence>
<feature type="repeat" description="RCC1" evidence="5">
    <location>
        <begin position="1385"/>
        <end position="1438"/>
    </location>
</feature>
<keyword evidence="8" id="KW-1185">Reference proteome</keyword>
<dbReference type="InterPro" id="IPR000408">
    <property type="entry name" value="Reg_chr_condens"/>
</dbReference>
<evidence type="ECO:0000313" key="7">
    <source>
        <dbReference type="EMBL" id="KAK0142592.1"/>
    </source>
</evidence>
<dbReference type="SUPFAM" id="SSF56204">
    <property type="entry name" value="Hect, E3 ligase catalytic domain"/>
    <property type="match status" value="2"/>
</dbReference>
<name>A0AA47MM99_MERPO</name>
<evidence type="ECO:0000256" key="1">
    <source>
        <dbReference type="ARBA" id="ARBA00022679"/>
    </source>
</evidence>
<reference evidence="7" key="1">
    <citation type="journal article" date="2023" name="Front. Mar. Sci.">
        <title>A new Merluccius polli reference genome to investigate the effects of global change in West African waters.</title>
        <authorList>
            <person name="Mateo J.L."/>
            <person name="Blanco-Fernandez C."/>
            <person name="Garcia-Vazquez E."/>
            <person name="Machado-Schiaffino G."/>
        </authorList>
    </citation>
    <scope>NUCLEOTIDE SEQUENCE</scope>
    <source>
        <strain evidence="7">C29</strain>
        <tissue evidence="7">Fin</tissue>
    </source>
</reference>
<feature type="repeat" description="RCC1" evidence="5">
    <location>
        <begin position="1266"/>
        <end position="1314"/>
    </location>
</feature>
<dbReference type="InterPro" id="IPR058923">
    <property type="entry name" value="RCC1-like_dom"/>
</dbReference>
<dbReference type="Proteomes" id="UP001174136">
    <property type="component" value="Unassembled WGS sequence"/>
</dbReference>
<sequence>MEMYSWTTRPDRLIPSRLPWSINEDISLICCGEQHTVFLTGGGQVLSCGLNHKGQLGRSAKDQTKPGRVSGIRPVVSVACGQDHCILLSTTGDLYSWGAGGDGQLGVGHMTSMIQTPSLLRMPIRVVQVACGNSHSLALTKAGDVFSWGSNSHGQLGLGKQVSVQPSPAPVRSLTGIPVTLVAAGGTHTLILALSGLVYCCGANKVGQLGLNRVDEKGRFNIVAVSALGPLEVAAASCGAEHSVVLTKDGKVFTFGDGSQGQLGHGSTAGELVPREVQGIDETVSQIACGSHHTLILGSSGRIWAFGSGVKGSTPALVQLPWATDGAAAVPNDMKIAAGWDTNFLYSSPAEVLHTMPFKLMLMIHYLSLERELTIGRFDKTKLQRWQAMEKGDHEADREVLSMFVTSSSLVATFAKPNLSPSTTREVIVDVEAAAQTFDQLLEVPWIKQTAKTKSNILLSRIHIRDNLTPPPALHIFRHILPILTINVSVIVSDLLYASPVLKSPDVILILLTCPLLQEDREVMNVVIPLASIITKLQDKTSRLLRGCWSSLPPAILTNHIAVFKQALSFLLRNGLLNTHDMHVKILLETLKMLYKANKAGNSLKVPLSTFYVDQIEITLNPLVDVSLWISFSRVEDEENTPAIFCRYPFVFNLICKLAIFNIHAAYLKHKHRHGIDLAAVGAGFEFRVQEIPDAAPVFQLKLRRTHLVEDTFRHLSSADHCAFQRELSVQFKEELILTLVNKRDFFIDVFRKLRKPKSKMFMYNENQTLAWFPAEVERANLEKYFLFGVLCGIALYNHNIINLEFPLVLFKKLVNVKPSFEDMKEFEPIIAEGLRCILEDYTSEDFDTLEFTFTVGWNGRQVELDSTEKGKPVTCSNSAVSIHRKEFVDAYIDYAFNKSVEQVFEEFKRGFFKVCDRDVVQFFQPDELRGVMVGLEFTDWNVMKQNTVYEGEYSDTHPNIKTFWEVFDELTEDKKKGFLCNFLCNTSSTVLAVSVPHRSGSCTHCRNTKGADEGGDPAQRHGTAFPRIPHLPLPMLAQQPDFVLVMGSCGGVYTWKVTEETTLQQFQLPRSFNGQPQISQTCSAGSFVLLSTDSNTVAFLDLSTHRICSVKVEGAVFAVCLDKAGRYAACLSQPSALTEQCFCDVHLRAVLTVIRLADGGQVGALRLGKMLSSLAVCEQPCVYVGCHDGSVCVYSILDIVTKQKCSVRGNLIGWRNQCLCGTAPIRFWTTRPDRLIPSRLPWSINEDISLICCGEQHTVFLTGGGQVLSCGLNHKGQLGRSAKDQTKPGRVSGIRPVVSVACGQDHCILLSTTGDLYSWGAGGDGQLGVGHMTSMIQTPSHGQLGLGKQVSVQPSPAPVRSLTGIPVTLVAAGGTHTLILALSGLVYCCGANKVGQLGLNRVDEKGRFNIVAVSALGPLEVAAASCGAEHSVVLTKDGKVFTFGDGSQGQLGHGSTAGELVPREVQGIDETVSQIACGSHHTLILGSSGRIWAFGSGVKGSTPALVQLPWATDGAAAVPNDMKIAAGWDTNFLYSSPAEVLHTMPFKLMLMIHYLSLERELTIGRFDKTKLQRWQAMEKGDHEADREVLSMFVTSSSLVATFAKPNLSPSTTREVIVDVEAAAQTFDQLLEVPWIKQTAKTKSNILLSRIHIRDNFTPPPALHIFRHILPILTINFSVIVSNLLYSSTVLKSPDVILILLTYPLLQEDREVMNVVIPLASIITKLQDKTSRLLRGCWSSLPPAILTNHIAVFKQALSFLLRNGLLNTHKMHVKILLETVKMLYKANKAGNSLKVPLSTFYVDRIQIMMNPVVDVLLWISVSRVEDEENTPAIFCRYPFVFDLICKLTIFNIHADYLKRKHRHGIDLDVVGTVFKFRVQEIPDAAPVFQLKLRRTHLVEDTFRHLSSADHCAFQRELSVQFKEELILTLVNKSDFFINVFRELKEPKSKMFMYNENQTLAWFPAEVEKDNLEKYFLFGVLCGIALYNHNIINLEFPLVLFKKLVNVKPSFEDMKEFEPIIAEGLRCILEDYTSEDFDTLEFIFTVGWNGRQVELDSTEKGKPVTCSNRKEFVDAYIDYAFNKSVEQVFEEFKRGFFKVCDRDVVQFFQPDELRGVMVGLEFTDWNVMKQNTVYEGEYSDTHPNIKTFWEVFDELTEDKKQASFVTPAPPFLPSVFLTGLDRVPIVGIQKVQMKVAILPNATELHFPESLTCHSLLLLPNYPTKKTLRNRLLGAIDHTRGFWKE</sequence>
<dbReference type="Pfam" id="PF13540">
    <property type="entry name" value="RCC1_2"/>
    <property type="match status" value="1"/>
</dbReference>
<evidence type="ECO:0000256" key="5">
    <source>
        <dbReference type="PROSITE-ProRule" id="PRU00235"/>
    </source>
</evidence>
<keyword evidence="3 4" id="KW-0833">Ubl conjugation pathway</keyword>
<feature type="active site" description="Glycyl thioester intermediate" evidence="4">
    <location>
        <position position="2211"/>
    </location>
</feature>
<comment type="caution">
    <text evidence="4">Lacks conserved residue(s) required for the propagation of feature annotation.</text>
</comment>
<evidence type="ECO:0000256" key="2">
    <source>
        <dbReference type="ARBA" id="ARBA00022737"/>
    </source>
</evidence>
<dbReference type="SUPFAM" id="SSF50998">
    <property type="entry name" value="Quinoprotein alcohol dehydrogenase-like"/>
    <property type="match status" value="1"/>
</dbReference>
<feature type="repeat" description="RCC1" evidence="5">
    <location>
        <begin position="1439"/>
        <end position="1489"/>
    </location>
</feature>
<dbReference type="PRINTS" id="PR00633">
    <property type="entry name" value="RCCNDNSATION"/>
</dbReference>
<dbReference type="PROSITE" id="PS50012">
    <property type="entry name" value="RCC1_3"/>
    <property type="match status" value="9"/>
</dbReference>
<dbReference type="InterPro" id="IPR011047">
    <property type="entry name" value="Quinoprotein_ADH-like_sf"/>
</dbReference>
<evidence type="ECO:0000313" key="8">
    <source>
        <dbReference type="Proteomes" id="UP001174136"/>
    </source>
</evidence>
<dbReference type="EMBL" id="JAOPHQ010003531">
    <property type="protein sequence ID" value="KAK0142592.1"/>
    <property type="molecule type" value="Genomic_DNA"/>
</dbReference>
<dbReference type="PANTHER" id="PTHR45622">
    <property type="entry name" value="UBIQUITIN-PROTEIN LIGASE E3A-RELATED"/>
    <property type="match status" value="1"/>
</dbReference>
<feature type="domain" description="HECT" evidence="6">
    <location>
        <begin position="1934"/>
        <end position="2240"/>
    </location>
</feature>
<keyword evidence="1" id="KW-0808">Transferase</keyword>
<dbReference type="InterPro" id="IPR035983">
    <property type="entry name" value="Hect_E3_ubiquitin_ligase"/>
</dbReference>
<dbReference type="Pfam" id="PF00415">
    <property type="entry name" value="RCC1"/>
    <property type="match status" value="2"/>
</dbReference>
<gene>
    <name evidence="7" type="primary">HERC6_2</name>
    <name evidence="7" type="ORF">N1851_019477</name>
</gene>
<feature type="repeat" description="RCC1" evidence="5">
    <location>
        <begin position="92"/>
        <end position="142"/>
    </location>
</feature>
<dbReference type="Gene3D" id="2.130.10.30">
    <property type="entry name" value="Regulator of chromosome condensation 1/beta-lactamase-inhibitor protein II"/>
    <property type="match status" value="4"/>
</dbReference>
<dbReference type="Gene3D" id="3.90.1750.10">
    <property type="entry name" value="Hect, E3 ligase catalytic domains"/>
    <property type="match status" value="2"/>
</dbReference>
<feature type="repeat" description="RCC1" evidence="5">
    <location>
        <begin position="143"/>
        <end position="195"/>
    </location>
</feature>
<dbReference type="Pfam" id="PF25390">
    <property type="entry name" value="WD40_RLD"/>
    <property type="match status" value="1"/>
</dbReference>
<dbReference type="Gene3D" id="3.30.2160.10">
    <property type="entry name" value="Hect, E3 ligase catalytic domain"/>
    <property type="match status" value="2"/>
</dbReference>
<keyword evidence="2" id="KW-0677">Repeat</keyword>
<feature type="repeat" description="RCC1" evidence="5">
    <location>
        <begin position="43"/>
        <end position="91"/>
    </location>
</feature>
<feature type="repeat" description="RCC1" evidence="5">
    <location>
        <begin position="250"/>
        <end position="300"/>
    </location>
</feature>
<dbReference type="SMART" id="SM00119">
    <property type="entry name" value="HECTc"/>
    <property type="match status" value="2"/>
</dbReference>
<dbReference type="InterPro" id="IPR051709">
    <property type="entry name" value="Ub-ligase/GTPase-reg"/>
</dbReference>
<comment type="caution">
    <text evidence="7">The sequence shown here is derived from an EMBL/GenBank/DDBJ whole genome shotgun (WGS) entry which is preliminary data.</text>
</comment>
<protein>
    <submittedName>
        <fullName evidence="7">E3 ubiquitin-protein ligase HERC6</fullName>
    </submittedName>
</protein>
<dbReference type="PROSITE" id="PS00626">
    <property type="entry name" value="RCC1_2"/>
    <property type="match status" value="5"/>
</dbReference>
<feature type="domain" description="HECT" evidence="6">
    <location>
        <begin position="744"/>
        <end position="980"/>
    </location>
</feature>
<proteinExistence type="predicted"/>
<dbReference type="PROSITE" id="PS50237">
    <property type="entry name" value="HECT"/>
    <property type="match status" value="2"/>
</dbReference>
<dbReference type="Gene3D" id="3.30.2410.10">
    <property type="entry name" value="Hect, E3 ligase catalytic domain"/>
    <property type="match status" value="2"/>
</dbReference>
<dbReference type="GO" id="GO:0005737">
    <property type="term" value="C:cytoplasm"/>
    <property type="evidence" value="ECO:0007669"/>
    <property type="project" value="TreeGrafter"/>
</dbReference>
<feature type="repeat" description="RCC1" evidence="5">
    <location>
        <begin position="1315"/>
        <end position="1384"/>
    </location>
</feature>
<dbReference type="InterPro" id="IPR000569">
    <property type="entry name" value="HECT_dom"/>
</dbReference>
<dbReference type="InterPro" id="IPR009091">
    <property type="entry name" value="RCC1/BLIP-II"/>
</dbReference>
<dbReference type="PANTHER" id="PTHR45622:SF11">
    <property type="entry name" value="E3 UBIQUITIN-PROTEIN LIGASE HERC6-RELATED"/>
    <property type="match status" value="1"/>
</dbReference>
<dbReference type="Pfam" id="PF00632">
    <property type="entry name" value="HECT"/>
    <property type="match status" value="2"/>
</dbReference>
<dbReference type="GO" id="GO:0004842">
    <property type="term" value="F:ubiquitin-protein transferase activity"/>
    <property type="evidence" value="ECO:0007669"/>
    <property type="project" value="InterPro"/>
</dbReference>
<feature type="repeat" description="RCC1" evidence="5">
    <location>
        <begin position="196"/>
        <end position="249"/>
    </location>
</feature>
<evidence type="ECO:0000256" key="4">
    <source>
        <dbReference type="PROSITE-ProRule" id="PRU00104"/>
    </source>
</evidence>
<evidence type="ECO:0000259" key="6">
    <source>
        <dbReference type="PROSITE" id="PS50237"/>
    </source>
</evidence>
<organism evidence="7 8">
    <name type="scientific">Merluccius polli</name>
    <name type="common">Benguela hake</name>
    <name type="synonym">Merluccius cadenati</name>
    <dbReference type="NCBI Taxonomy" id="89951"/>
    <lineage>
        <taxon>Eukaryota</taxon>
        <taxon>Metazoa</taxon>
        <taxon>Chordata</taxon>
        <taxon>Craniata</taxon>
        <taxon>Vertebrata</taxon>
        <taxon>Euteleostomi</taxon>
        <taxon>Actinopterygii</taxon>
        <taxon>Neopterygii</taxon>
        <taxon>Teleostei</taxon>
        <taxon>Neoteleostei</taxon>
        <taxon>Acanthomorphata</taxon>
        <taxon>Zeiogadaria</taxon>
        <taxon>Gadariae</taxon>
        <taxon>Gadiformes</taxon>
        <taxon>Gadoidei</taxon>
        <taxon>Merlucciidae</taxon>
        <taxon>Merluccius</taxon>
    </lineage>
</organism>